<name>A0A0E9S3N2_ANGAN</name>
<reference evidence="1" key="2">
    <citation type="journal article" date="2015" name="Fish Shellfish Immunol.">
        <title>Early steps in the European eel (Anguilla anguilla)-Vibrio vulnificus interaction in the gills: Role of the RtxA13 toxin.</title>
        <authorList>
            <person name="Callol A."/>
            <person name="Pajuelo D."/>
            <person name="Ebbesson L."/>
            <person name="Teles M."/>
            <person name="MacKenzie S."/>
            <person name="Amaro C."/>
        </authorList>
    </citation>
    <scope>NUCLEOTIDE SEQUENCE</scope>
</reference>
<reference evidence="1" key="1">
    <citation type="submission" date="2014-11" db="EMBL/GenBank/DDBJ databases">
        <authorList>
            <person name="Amaro Gonzalez C."/>
        </authorList>
    </citation>
    <scope>NUCLEOTIDE SEQUENCE</scope>
</reference>
<protein>
    <submittedName>
        <fullName evidence="1">Uncharacterized protein</fullName>
    </submittedName>
</protein>
<dbReference type="EMBL" id="GBXM01073419">
    <property type="protein sequence ID" value="JAH35158.1"/>
    <property type="molecule type" value="Transcribed_RNA"/>
</dbReference>
<proteinExistence type="predicted"/>
<dbReference type="AlphaFoldDB" id="A0A0E9S3N2"/>
<accession>A0A0E9S3N2</accession>
<evidence type="ECO:0000313" key="1">
    <source>
        <dbReference type="EMBL" id="JAH35158.1"/>
    </source>
</evidence>
<organism evidence="1">
    <name type="scientific">Anguilla anguilla</name>
    <name type="common">European freshwater eel</name>
    <name type="synonym">Muraena anguilla</name>
    <dbReference type="NCBI Taxonomy" id="7936"/>
    <lineage>
        <taxon>Eukaryota</taxon>
        <taxon>Metazoa</taxon>
        <taxon>Chordata</taxon>
        <taxon>Craniata</taxon>
        <taxon>Vertebrata</taxon>
        <taxon>Euteleostomi</taxon>
        <taxon>Actinopterygii</taxon>
        <taxon>Neopterygii</taxon>
        <taxon>Teleostei</taxon>
        <taxon>Anguilliformes</taxon>
        <taxon>Anguillidae</taxon>
        <taxon>Anguilla</taxon>
    </lineage>
</organism>
<sequence length="37" mass="4425">MTMKEILTLLVMQFSCFFVLQRVGLRIEMVFLMKTII</sequence>